<evidence type="ECO:0000313" key="2">
    <source>
        <dbReference type="Proteomes" id="UP000426027"/>
    </source>
</evidence>
<proteinExistence type="predicted"/>
<gene>
    <name evidence="1" type="ORF">GLV81_01105</name>
</gene>
<dbReference type="Proteomes" id="UP000426027">
    <property type="component" value="Chromosome"/>
</dbReference>
<sequence>MKKGIIVVSVLLLVLVLLLQFVWTAPKNVTTQASFKVSAAAANRLLGDTAIWQKIQTTTATPNAVDMKPVMAGMGQVVLRVKHEALDTLSQILLVELGKDSVILNWETPLPASNWFWQHWQQRNHAATLQAAQQHLATQLKAYLENTQQAYGFNIVKGQMTDSIVVTKSFETASRPDLPMIYAQLAELEKFASANGAGFTNPPMLFVQTDGQSYRTQVALPVNKWLPEHPVYKTKRMVLGNNLTAEVTGGQQQIRACFAAMYQHVADYNRIMPGIPYEMLLNNRLSTDSSKWQTRVYFPIME</sequence>
<dbReference type="AlphaFoldDB" id="A0A6I6GA06"/>
<dbReference type="Gene3D" id="3.20.80.10">
    <property type="entry name" value="Regulatory factor, effector binding domain"/>
    <property type="match status" value="1"/>
</dbReference>
<dbReference type="InterPro" id="IPR011256">
    <property type="entry name" value="Reg_factor_effector_dom_sf"/>
</dbReference>
<evidence type="ECO:0008006" key="3">
    <source>
        <dbReference type="Google" id="ProtNLM"/>
    </source>
</evidence>
<reference evidence="1 2" key="1">
    <citation type="submission" date="2019-11" db="EMBL/GenBank/DDBJ databases">
        <authorList>
            <person name="Im W.T."/>
        </authorList>
    </citation>
    <scope>NUCLEOTIDE SEQUENCE [LARGE SCALE GENOMIC DNA]</scope>
    <source>
        <strain evidence="1 2">SB-02</strain>
    </source>
</reference>
<protein>
    <recommendedName>
        <fullName evidence="3">GyrI-like domain-containing protein</fullName>
    </recommendedName>
</protein>
<dbReference type="KEGG" id="fls:GLV81_01105"/>
<accession>A0A6I6GA06</accession>
<evidence type="ECO:0000313" key="1">
    <source>
        <dbReference type="EMBL" id="QGW26880.1"/>
    </source>
</evidence>
<keyword evidence="2" id="KW-1185">Reference proteome</keyword>
<organism evidence="1 2">
    <name type="scientific">Phnomibacter ginsenosidimutans</name>
    <dbReference type="NCBI Taxonomy" id="2676868"/>
    <lineage>
        <taxon>Bacteria</taxon>
        <taxon>Pseudomonadati</taxon>
        <taxon>Bacteroidota</taxon>
        <taxon>Chitinophagia</taxon>
        <taxon>Chitinophagales</taxon>
        <taxon>Chitinophagaceae</taxon>
        <taxon>Phnomibacter</taxon>
    </lineage>
</organism>
<dbReference type="EMBL" id="CP046566">
    <property type="protein sequence ID" value="QGW26880.1"/>
    <property type="molecule type" value="Genomic_DNA"/>
</dbReference>
<name>A0A6I6GA06_9BACT</name>
<dbReference type="RefSeq" id="WP_157476068.1">
    <property type="nucleotide sequence ID" value="NZ_CP046566.1"/>
</dbReference>